<evidence type="ECO:0000256" key="6">
    <source>
        <dbReference type="ARBA" id="ARBA00023136"/>
    </source>
</evidence>
<dbReference type="Pfam" id="PF00884">
    <property type="entry name" value="Sulfatase"/>
    <property type="match status" value="1"/>
</dbReference>
<dbReference type="InterPro" id="IPR000917">
    <property type="entry name" value="Sulfatase_N"/>
</dbReference>
<dbReference type="CDD" id="cd16015">
    <property type="entry name" value="LTA_synthase"/>
    <property type="match status" value="1"/>
</dbReference>
<keyword evidence="11" id="KW-1185">Reference proteome</keyword>
<feature type="compositionally biased region" description="Basic and acidic residues" evidence="7">
    <location>
        <begin position="1"/>
        <end position="22"/>
    </location>
</feature>
<dbReference type="Proteomes" id="UP000198806">
    <property type="component" value="Unassembled WGS sequence"/>
</dbReference>
<feature type="transmembrane region" description="Helical" evidence="8">
    <location>
        <begin position="239"/>
        <end position="259"/>
    </location>
</feature>
<evidence type="ECO:0000256" key="8">
    <source>
        <dbReference type="SAM" id="Phobius"/>
    </source>
</evidence>
<gene>
    <name evidence="10" type="ORF">SAMN04489757_10270</name>
</gene>
<organism evidence="10 11">
    <name type="scientific">Anaerocolumna aminovalerica</name>
    <dbReference type="NCBI Taxonomy" id="1527"/>
    <lineage>
        <taxon>Bacteria</taxon>
        <taxon>Bacillati</taxon>
        <taxon>Bacillota</taxon>
        <taxon>Clostridia</taxon>
        <taxon>Lachnospirales</taxon>
        <taxon>Lachnospiraceae</taxon>
        <taxon>Anaerocolumna</taxon>
    </lineage>
</organism>
<evidence type="ECO:0000256" key="4">
    <source>
        <dbReference type="ARBA" id="ARBA00022692"/>
    </source>
</evidence>
<dbReference type="AlphaFoldDB" id="A0A1I5C1F6"/>
<comment type="pathway">
    <text evidence="2">Cell wall biogenesis; lipoteichoic acid biosynthesis.</text>
</comment>
<dbReference type="InterPro" id="IPR050448">
    <property type="entry name" value="OpgB/LTA_synthase_biosynth"/>
</dbReference>
<dbReference type="STRING" id="1527.SAMN04489757_10270"/>
<feature type="region of interest" description="Disordered" evidence="7">
    <location>
        <begin position="1"/>
        <end position="24"/>
    </location>
</feature>
<reference evidence="10 11" key="1">
    <citation type="submission" date="2016-10" db="EMBL/GenBank/DDBJ databases">
        <authorList>
            <person name="de Groot N.N."/>
        </authorList>
    </citation>
    <scope>NUCLEOTIDE SEQUENCE [LARGE SCALE GENOMIC DNA]</scope>
    <source>
        <strain evidence="10 11">DSM 1283</strain>
    </source>
</reference>
<dbReference type="Gene3D" id="3.40.720.10">
    <property type="entry name" value="Alkaline Phosphatase, subunit A"/>
    <property type="match status" value="1"/>
</dbReference>
<proteinExistence type="predicted"/>
<accession>A0A1I5C1F6</accession>
<dbReference type="PANTHER" id="PTHR47371">
    <property type="entry name" value="LIPOTEICHOIC ACID SYNTHASE"/>
    <property type="match status" value="1"/>
</dbReference>
<dbReference type="InterPro" id="IPR017850">
    <property type="entry name" value="Alkaline_phosphatase_core_sf"/>
</dbReference>
<evidence type="ECO:0000256" key="5">
    <source>
        <dbReference type="ARBA" id="ARBA00022989"/>
    </source>
</evidence>
<evidence type="ECO:0000259" key="9">
    <source>
        <dbReference type="Pfam" id="PF00884"/>
    </source>
</evidence>
<dbReference type="EMBL" id="FOWD01000002">
    <property type="protein sequence ID" value="SFN80890.1"/>
    <property type="molecule type" value="Genomic_DNA"/>
</dbReference>
<comment type="subcellular location">
    <subcellularLocation>
        <location evidence="1">Cell membrane</location>
        <topology evidence="1">Multi-pass membrane protein</topology>
    </subcellularLocation>
</comment>
<feature type="domain" description="Sulfatase N-terminal" evidence="9">
    <location>
        <begin position="417"/>
        <end position="680"/>
    </location>
</feature>
<feature type="transmembrane region" description="Helical" evidence="8">
    <location>
        <begin position="194"/>
        <end position="219"/>
    </location>
</feature>
<evidence type="ECO:0000256" key="2">
    <source>
        <dbReference type="ARBA" id="ARBA00004936"/>
    </source>
</evidence>
<evidence type="ECO:0000313" key="10">
    <source>
        <dbReference type="EMBL" id="SFN80890.1"/>
    </source>
</evidence>
<feature type="transmembrane region" description="Helical" evidence="8">
    <location>
        <begin position="124"/>
        <end position="145"/>
    </location>
</feature>
<keyword evidence="6 8" id="KW-0472">Membrane</keyword>
<name>A0A1I5C1F6_9FIRM</name>
<evidence type="ECO:0000256" key="3">
    <source>
        <dbReference type="ARBA" id="ARBA00022475"/>
    </source>
</evidence>
<dbReference type="SUPFAM" id="SSF53649">
    <property type="entry name" value="Alkaline phosphatase-like"/>
    <property type="match status" value="1"/>
</dbReference>
<dbReference type="PANTHER" id="PTHR47371:SF3">
    <property type="entry name" value="PHOSPHOGLYCEROL TRANSFERASE I"/>
    <property type="match status" value="1"/>
</dbReference>
<keyword evidence="4 8" id="KW-0812">Transmembrane</keyword>
<dbReference type="GO" id="GO:0005886">
    <property type="term" value="C:plasma membrane"/>
    <property type="evidence" value="ECO:0007669"/>
    <property type="project" value="UniProtKB-SubCell"/>
</dbReference>
<keyword evidence="3" id="KW-1003">Cell membrane</keyword>
<protein>
    <submittedName>
        <fullName evidence="10">Sulfatase</fullName>
    </submittedName>
</protein>
<evidence type="ECO:0000256" key="7">
    <source>
        <dbReference type="SAM" id="MobiDB-lite"/>
    </source>
</evidence>
<keyword evidence="5 8" id="KW-1133">Transmembrane helix</keyword>
<evidence type="ECO:0000256" key="1">
    <source>
        <dbReference type="ARBA" id="ARBA00004651"/>
    </source>
</evidence>
<feature type="transmembrane region" description="Helical" evidence="8">
    <location>
        <begin position="152"/>
        <end position="174"/>
    </location>
</feature>
<feature type="transmembrane region" description="Helical" evidence="8">
    <location>
        <begin position="99"/>
        <end position="118"/>
    </location>
</feature>
<evidence type="ECO:0000313" key="11">
    <source>
        <dbReference type="Proteomes" id="UP000198806"/>
    </source>
</evidence>
<sequence length="766" mass="87114">MSNNKEIDSKKGKESISGDNPKKNGLTQKKIRIEISPKDKLLSIVHKIKNGNFIKEVENNIFNQEKKESNGDEQVLHVAILKSIHNLWNGKGHLFQITCFYQLIIIYLEVVFHLLTFQSLDGKILLPIVFAIPVGAVLGFISGIFGKQLNQVLIWIFTTALCLIFSTQLVYNYVFKTFLSIYSVGVVGKDVLEFFDQILAAIGNNLIGIFLLCTPLIILKILMKKKQIDMNSKPIGSQVTALTCFIVVQFFGVLILPIFGKETYSPYDIYHRTWVPEMSVEQLGVLTSTRFDVKRLIVKEAGTTLNTGLLLDNSPKTIAAGIKENKKDTVNNKNSKEKDVVKKAIPTPTPIDTSPNILAIDFEALAKEETKETVKMMHQYFASTEPTRKNKYTGMFKGYNLIMLTAEGFSPWAVDKEITPTLYKLIHEGFVFENFYTPLWWASTIDGEYVACTSLIPKSGVISFYESGSNIMPFALGNQFNKIGYSTRAYHNHTYTYYKRQISHPNMGYDYKGVGNGLEITESWPESDLEMIEVTMPEYIDDQPFHTYYMTVSGHMNYTFHGNQMSTKNKEAVDHLPYSMEGKAYIACNIELDRALERLIGELERKGIADKTVIALSADHYPYGLEKDKIDELAGHKVEENFELYKNQFILWSGSIKKPIFIDKPCSSLDIMPTLSNLFGLSYDSRLFMGKDILSDSPPLVIFSNRSFITDKVMYNSKTKEIIKLSEEELPEDYISTMNKIVNNKFLISESILDEDYYSYILSIIK</sequence>
<dbReference type="Gene3D" id="3.30.1120.170">
    <property type="match status" value="1"/>
</dbReference>
<dbReference type="OrthoDB" id="5901192at2"/>
<dbReference type="RefSeq" id="WP_091683899.1">
    <property type="nucleotide sequence ID" value="NZ_BAABFM010000017.1"/>
</dbReference>